<dbReference type="InterPro" id="IPR036779">
    <property type="entry name" value="LysM_dom_sf"/>
</dbReference>
<dbReference type="Pfam" id="PF01476">
    <property type="entry name" value="LysM"/>
    <property type="match status" value="1"/>
</dbReference>
<proteinExistence type="predicted"/>
<evidence type="ECO:0000259" key="2">
    <source>
        <dbReference type="PROSITE" id="PS51782"/>
    </source>
</evidence>
<dbReference type="PANTHER" id="PTHR33734:SF22">
    <property type="entry name" value="MEMBRANE-BOUND LYTIC MUREIN TRANSGLYCOSYLASE D"/>
    <property type="match status" value="1"/>
</dbReference>
<evidence type="ECO:0000313" key="3">
    <source>
        <dbReference type="EMBL" id="GAM12401.1"/>
    </source>
</evidence>
<gene>
    <name evidence="3" type="ORF">SAMD00020551_0534</name>
</gene>
<dbReference type="Gene3D" id="3.10.350.10">
    <property type="entry name" value="LysM domain"/>
    <property type="match status" value="1"/>
</dbReference>
<dbReference type="InterPro" id="IPR018392">
    <property type="entry name" value="LysM"/>
</dbReference>
<dbReference type="Gene3D" id="3.30.70.1070">
    <property type="entry name" value="Sporulation related repeat"/>
    <property type="match status" value="1"/>
</dbReference>
<dbReference type="GO" id="GO:0008932">
    <property type="term" value="F:lytic endotransglycosylase activity"/>
    <property type="evidence" value="ECO:0007669"/>
    <property type="project" value="TreeGrafter"/>
</dbReference>
<dbReference type="PROSITE" id="PS51724">
    <property type="entry name" value="SPOR"/>
    <property type="match status" value="1"/>
</dbReference>
<dbReference type="AlphaFoldDB" id="A0A0A8X2T6"/>
<dbReference type="SUPFAM" id="SSF54106">
    <property type="entry name" value="LysM domain"/>
    <property type="match status" value="1"/>
</dbReference>
<feature type="domain" description="SPOR" evidence="1">
    <location>
        <begin position="80"/>
        <end position="159"/>
    </location>
</feature>
<dbReference type="InterPro" id="IPR036680">
    <property type="entry name" value="SPOR-like_sf"/>
</dbReference>
<dbReference type="PROSITE" id="PS51782">
    <property type="entry name" value="LYSM"/>
    <property type="match status" value="1"/>
</dbReference>
<dbReference type="PANTHER" id="PTHR33734">
    <property type="entry name" value="LYSM DOMAIN-CONTAINING GPI-ANCHORED PROTEIN 2"/>
    <property type="match status" value="1"/>
</dbReference>
<dbReference type="SMART" id="SM00257">
    <property type="entry name" value="LysM"/>
    <property type="match status" value="1"/>
</dbReference>
<reference evidence="3 4" key="1">
    <citation type="submission" date="2013-06" db="EMBL/GenBank/DDBJ databases">
        <title>Whole genome shotgun sequence of Bacillus selenatarsenatis SF-1.</title>
        <authorList>
            <person name="Kuroda M."/>
            <person name="Sei K."/>
            <person name="Yamashita M."/>
            <person name="Ike M."/>
        </authorList>
    </citation>
    <scope>NUCLEOTIDE SEQUENCE [LARGE SCALE GENOMIC DNA]</scope>
    <source>
        <strain evidence="3 4">SF-1</strain>
    </source>
</reference>
<dbReference type="SUPFAM" id="SSF110997">
    <property type="entry name" value="Sporulation related repeat"/>
    <property type="match status" value="1"/>
</dbReference>
<dbReference type="GO" id="GO:0042834">
    <property type="term" value="F:peptidoglycan binding"/>
    <property type="evidence" value="ECO:0007669"/>
    <property type="project" value="InterPro"/>
</dbReference>
<protein>
    <submittedName>
        <fullName evidence="3">Uncharacterized protein</fullName>
    </submittedName>
</protein>
<keyword evidence="4" id="KW-1185">Reference proteome</keyword>
<evidence type="ECO:0000313" key="4">
    <source>
        <dbReference type="Proteomes" id="UP000031014"/>
    </source>
</evidence>
<dbReference type="CDD" id="cd00118">
    <property type="entry name" value="LysM"/>
    <property type="match status" value="1"/>
</dbReference>
<dbReference type="OrthoDB" id="2572716at2"/>
<comment type="caution">
    <text evidence="3">The sequence shown here is derived from an EMBL/GenBank/DDBJ whole genome shotgun (WGS) entry which is preliminary data.</text>
</comment>
<sequence>MKKTKRFMQLGLGILLMVSLLFFANGFGYADDHSLTVKKGDTLYSISKKYNLTVQELKEFNGLKNNTIYIGQKLLLPGVTESEPMYAVVGGSFTKKDNATKQIANLKKKGIEATFVTKVINEKTYYRIQAGVFSKKGNAEKQKELLRKNGIKDAYIVTSKNLHVNGVHVGSTYSQLLQQFGKPVKTEDQLNIRSLYYNGEGAGVRVNFNMENGSVFGLQVYPEYLQLSSLPKDKSQIIDVYGYPNQVKTVSCYESASCGQFIYQFNKNNLIIQFDRDGKTVQYYDLSKFH</sequence>
<name>A0A0A8X2T6_MESS1</name>
<dbReference type="EMBL" id="BASE01000012">
    <property type="protein sequence ID" value="GAM12401.1"/>
    <property type="molecule type" value="Genomic_DNA"/>
</dbReference>
<evidence type="ECO:0000259" key="1">
    <source>
        <dbReference type="PROSITE" id="PS51724"/>
    </source>
</evidence>
<dbReference type="Pfam" id="PF05036">
    <property type="entry name" value="SPOR"/>
    <property type="match status" value="1"/>
</dbReference>
<dbReference type="Proteomes" id="UP000031014">
    <property type="component" value="Unassembled WGS sequence"/>
</dbReference>
<feature type="domain" description="LysM" evidence="2">
    <location>
        <begin position="33"/>
        <end position="76"/>
    </location>
</feature>
<dbReference type="InterPro" id="IPR007730">
    <property type="entry name" value="SPOR-like_dom"/>
</dbReference>
<organism evidence="3 4">
    <name type="scientific">Mesobacillus selenatarsenatis (strain DSM 18680 / JCM 14380 / FERM P-15431 / SF-1)</name>
    <dbReference type="NCBI Taxonomy" id="1321606"/>
    <lineage>
        <taxon>Bacteria</taxon>
        <taxon>Bacillati</taxon>
        <taxon>Bacillota</taxon>
        <taxon>Bacilli</taxon>
        <taxon>Bacillales</taxon>
        <taxon>Bacillaceae</taxon>
        <taxon>Mesobacillus</taxon>
    </lineage>
</organism>
<dbReference type="RefSeq" id="WP_041964351.1">
    <property type="nucleotide sequence ID" value="NZ_BASE01000012.1"/>
</dbReference>
<dbReference type="STRING" id="1321606.SAMD00020551_0534"/>
<accession>A0A0A8X2T6</accession>